<feature type="domain" description="Sugar fermentation stimulation protein C-terminal" evidence="2">
    <location>
        <begin position="82"/>
        <end position="220"/>
    </location>
</feature>
<evidence type="ECO:0000313" key="6">
    <source>
        <dbReference type="Proteomes" id="UP000184089"/>
    </source>
</evidence>
<dbReference type="InterPro" id="IPR041465">
    <property type="entry name" value="SfsA_N"/>
</dbReference>
<evidence type="ECO:0000256" key="1">
    <source>
        <dbReference type="HAMAP-Rule" id="MF_00095"/>
    </source>
</evidence>
<dbReference type="Proteomes" id="UP000474718">
    <property type="component" value="Unassembled WGS sequence"/>
</dbReference>
<dbReference type="EMBL" id="WWVX01000002">
    <property type="protein sequence ID" value="MZL68801.1"/>
    <property type="molecule type" value="Genomic_DNA"/>
</dbReference>
<evidence type="ECO:0000259" key="3">
    <source>
        <dbReference type="Pfam" id="PF17746"/>
    </source>
</evidence>
<dbReference type="RefSeq" id="WP_021660622.1">
    <property type="nucleotide sequence ID" value="NZ_FQVY01000002.1"/>
</dbReference>
<reference evidence="4 7" key="3">
    <citation type="journal article" date="2019" name="Nat. Med.">
        <title>A library of human gut bacterial isolates paired with longitudinal multiomics data enables mechanistic microbiome research.</title>
        <authorList>
            <person name="Poyet M."/>
            <person name="Groussin M."/>
            <person name="Gibbons S.M."/>
            <person name="Avila-Pacheco J."/>
            <person name="Jiang X."/>
            <person name="Kearney S.M."/>
            <person name="Perrotta A.R."/>
            <person name="Berdy B."/>
            <person name="Zhao S."/>
            <person name="Lieberman T.D."/>
            <person name="Swanson P.K."/>
            <person name="Smith M."/>
            <person name="Roesemann S."/>
            <person name="Alexander J.E."/>
            <person name="Rich S.A."/>
            <person name="Livny J."/>
            <person name="Vlamakis H."/>
            <person name="Clish C."/>
            <person name="Bullock K."/>
            <person name="Deik A."/>
            <person name="Scott J."/>
            <person name="Pierce K.A."/>
            <person name="Xavier R.J."/>
            <person name="Alm E.J."/>
        </authorList>
    </citation>
    <scope>NUCLEOTIDE SEQUENCE [LARGE SCALE GENOMIC DNA]</scope>
    <source>
        <strain evidence="4 7">BIOML-A2</strain>
    </source>
</reference>
<reference evidence="6" key="2">
    <citation type="submission" date="2016-11" db="EMBL/GenBank/DDBJ databases">
        <authorList>
            <person name="Jaros S."/>
            <person name="Januszkiewicz K."/>
            <person name="Wedrychowicz H."/>
        </authorList>
    </citation>
    <scope>NUCLEOTIDE SEQUENCE [LARGE SCALE GENOMIC DNA]</scope>
    <source>
        <strain evidence="6">DSM 4029</strain>
    </source>
</reference>
<evidence type="ECO:0000313" key="7">
    <source>
        <dbReference type="Proteomes" id="UP000474718"/>
    </source>
</evidence>
<evidence type="ECO:0000313" key="5">
    <source>
        <dbReference type="EMBL" id="SHG06486.1"/>
    </source>
</evidence>
<proteinExistence type="inferred from homology"/>
<dbReference type="Gene3D" id="2.40.50.580">
    <property type="match status" value="1"/>
</dbReference>
<dbReference type="PANTHER" id="PTHR30545:SF2">
    <property type="entry name" value="SUGAR FERMENTATION STIMULATION PROTEIN A"/>
    <property type="match status" value="1"/>
</dbReference>
<evidence type="ECO:0000313" key="4">
    <source>
        <dbReference type="EMBL" id="MZL68801.1"/>
    </source>
</evidence>
<dbReference type="AlphaFoldDB" id="A0AAQ1RVS9"/>
<evidence type="ECO:0000259" key="2">
    <source>
        <dbReference type="Pfam" id="PF03749"/>
    </source>
</evidence>
<comment type="caution">
    <text evidence="5">The sequence shown here is derived from an EMBL/GenBank/DDBJ whole genome shotgun (WGS) entry which is preliminary data.</text>
</comment>
<dbReference type="HAMAP" id="MF_00095">
    <property type="entry name" value="SfsA"/>
    <property type="match status" value="1"/>
</dbReference>
<sequence length="232" mass="25685">MRYETVCRATFLERPNRFVAWCDLAGERVRCHVKNTGRCGELLLPGAQVVLQDRRGRAEGQKTQFSLVSVYKGGMLVNIDSQAPNAVVKEALLSGALALPGYQSPDLVRAEYPFGASRIDFYLEKDGRRALVEVKGVTLEEGGGLYFPDAPTQRGVKHIEELERAHAQGWDAFLLFVAQLSPARFLSPNDRTHPQFGQALRRAAAAGITPLCYDCRVTEDSLVLGRPVEVRL</sequence>
<dbReference type="Pfam" id="PF03749">
    <property type="entry name" value="SfsA"/>
    <property type="match status" value="1"/>
</dbReference>
<reference evidence="5" key="1">
    <citation type="submission" date="2016-11" db="EMBL/GenBank/DDBJ databases">
        <authorList>
            <person name="Varghese N."/>
            <person name="Submissions S."/>
        </authorList>
    </citation>
    <scope>NUCLEOTIDE SEQUENCE</scope>
    <source>
        <strain evidence="5">DSM 4029</strain>
    </source>
</reference>
<comment type="similarity">
    <text evidence="1">Belongs to the SfsA family.</text>
</comment>
<keyword evidence="7" id="KW-1185">Reference proteome</keyword>
<dbReference type="GO" id="GO:0003677">
    <property type="term" value="F:DNA binding"/>
    <property type="evidence" value="ECO:0007669"/>
    <property type="project" value="InterPro"/>
</dbReference>
<dbReference type="EMBL" id="FQVY01000002">
    <property type="protein sequence ID" value="SHG06486.1"/>
    <property type="molecule type" value="Genomic_DNA"/>
</dbReference>
<gene>
    <name evidence="1 4" type="primary">sfsA</name>
    <name evidence="4" type="ORF">GT747_03300</name>
    <name evidence="5" type="ORF">SAMN05444424_1339</name>
</gene>
<dbReference type="InterPro" id="IPR040452">
    <property type="entry name" value="SfsA_C"/>
</dbReference>
<dbReference type="Pfam" id="PF17746">
    <property type="entry name" value="SfsA_N"/>
    <property type="match status" value="1"/>
</dbReference>
<feature type="domain" description="SfsA N-terminal OB" evidence="3">
    <location>
        <begin position="12"/>
        <end position="79"/>
    </location>
</feature>
<dbReference type="Gene3D" id="3.40.1350.60">
    <property type="match status" value="1"/>
</dbReference>
<protein>
    <recommendedName>
        <fullName evidence="1">Sugar fermentation stimulation protein homolog</fullName>
    </recommendedName>
</protein>
<dbReference type="InterPro" id="IPR005224">
    <property type="entry name" value="SfsA"/>
</dbReference>
<name>A0AAQ1RVS9_9FIRM</name>
<dbReference type="NCBIfam" id="TIGR00230">
    <property type="entry name" value="sfsA"/>
    <property type="match status" value="1"/>
</dbReference>
<organism evidence="5 6">
    <name type="scientific">Bittarella massiliensis</name>
    <name type="common">ex Durand et al. 2017</name>
    <dbReference type="NCBI Taxonomy" id="1720313"/>
    <lineage>
        <taxon>Bacteria</taxon>
        <taxon>Bacillati</taxon>
        <taxon>Bacillota</taxon>
        <taxon>Clostridia</taxon>
        <taxon>Eubacteriales</taxon>
        <taxon>Oscillospiraceae</taxon>
        <taxon>Bittarella (ex Durand et al. 2017)</taxon>
    </lineage>
</organism>
<dbReference type="CDD" id="cd22359">
    <property type="entry name" value="SfsA-like_bacterial"/>
    <property type="match status" value="1"/>
</dbReference>
<accession>A0AAQ1RVS9</accession>
<dbReference type="Proteomes" id="UP000184089">
    <property type="component" value="Unassembled WGS sequence"/>
</dbReference>
<dbReference type="PANTHER" id="PTHR30545">
    <property type="entry name" value="SUGAR FERMENTATION STIMULATION PROTEIN A"/>
    <property type="match status" value="1"/>
</dbReference>